<organism evidence="2 3">
    <name type="scientific">Phyllosticta citribraziliensis</name>
    <dbReference type="NCBI Taxonomy" id="989973"/>
    <lineage>
        <taxon>Eukaryota</taxon>
        <taxon>Fungi</taxon>
        <taxon>Dikarya</taxon>
        <taxon>Ascomycota</taxon>
        <taxon>Pezizomycotina</taxon>
        <taxon>Dothideomycetes</taxon>
        <taxon>Dothideomycetes incertae sedis</taxon>
        <taxon>Botryosphaeriales</taxon>
        <taxon>Phyllostictaceae</taxon>
        <taxon>Phyllosticta</taxon>
    </lineage>
</organism>
<dbReference type="RefSeq" id="XP_066651086.1">
    <property type="nucleotide sequence ID" value="XM_066798487.1"/>
</dbReference>
<evidence type="ECO:0000313" key="3">
    <source>
        <dbReference type="Proteomes" id="UP001360953"/>
    </source>
</evidence>
<dbReference type="EMBL" id="JBBPEH010000013">
    <property type="protein sequence ID" value="KAK7531013.1"/>
    <property type="molecule type" value="Genomic_DNA"/>
</dbReference>
<evidence type="ECO:0000256" key="1">
    <source>
        <dbReference type="SAM" id="MobiDB-lite"/>
    </source>
</evidence>
<sequence>MPARYEPGGYAERVNGMRNPADSRRTFDNANTHPTAGMRGDQGAVATENEEIREVLLAIMDTFLERLDYLRRIIVRGDMGMEGLFITISGGLKVIRNIIELRY</sequence>
<comment type="caution">
    <text evidence="2">The sequence shown here is derived from an EMBL/GenBank/DDBJ whole genome shotgun (WGS) entry which is preliminary data.</text>
</comment>
<proteinExistence type="predicted"/>
<feature type="region of interest" description="Disordered" evidence="1">
    <location>
        <begin position="1"/>
        <end position="43"/>
    </location>
</feature>
<evidence type="ECO:0000313" key="2">
    <source>
        <dbReference type="EMBL" id="KAK7531013.1"/>
    </source>
</evidence>
<accession>A0ABR1L6Z8</accession>
<dbReference type="GeneID" id="92031393"/>
<reference evidence="2 3" key="1">
    <citation type="submission" date="2024-04" db="EMBL/GenBank/DDBJ databases">
        <title>Phyllosticta paracitricarpa is synonymous to the EU quarantine fungus P. citricarpa based on phylogenomic analyses.</title>
        <authorList>
            <consortium name="Lawrence Berkeley National Laboratory"/>
            <person name="Van ingen-buijs V.A."/>
            <person name="Van westerhoven A.C."/>
            <person name="Haridas S."/>
            <person name="Skiadas P."/>
            <person name="Martin F."/>
            <person name="Groenewald J.Z."/>
            <person name="Crous P.W."/>
            <person name="Seidl M.F."/>
        </authorList>
    </citation>
    <scope>NUCLEOTIDE SEQUENCE [LARGE SCALE GENOMIC DNA]</scope>
    <source>
        <strain evidence="2 3">CPC 17464</strain>
    </source>
</reference>
<keyword evidence="3" id="KW-1185">Reference proteome</keyword>
<dbReference type="Proteomes" id="UP001360953">
    <property type="component" value="Unassembled WGS sequence"/>
</dbReference>
<protein>
    <submittedName>
        <fullName evidence="2">Uncharacterized protein</fullName>
    </submittedName>
</protein>
<name>A0ABR1L6Z8_9PEZI</name>
<gene>
    <name evidence="2" type="ORF">J3D65DRAFT_607214</name>
</gene>